<accession>A0ABU8F129</accession>
<name>A0ABU8F129_9BACI</name>
<evidence type="ECO:0000313" key="2">
    <source>
        <dbReference type="Proteomes" id="UP001364890"/>
    </source>
</evidence>
<dbReference type="Proteomes" id="UP001364890">
    <property type="component" value="Unassembled WGS sequence"/>
</dbReference>
<reference evidence="1 2" key="1">
    <citation type="submission" date="2024-01" db="EMBL/GenBank/DDBJ databases">
        <title>Seven novel Bacillus-like species.</title>
        <authorList>
            <person name="Liu G."/>
        </authorList>
    </citation>
    <scope>NUCLEOTIDE SEQUENCE [LARGE SCALE GENOMIC DNA]</scope>
    <source>
        <strain evidence="1 2">FJAT-51614</strain>
    </source>
</reference>
<evidence type="ECO:0000313" key="1">
    <source>
        <dbReference type="EMBL" id="MEI4768712.1"/>
    </source>
</evidence>
<protein>
    <submittedName>
        <fullName evidence="1">Uncharacterized protein</fullName>
    </submittedName>
</protein>
<dbReference type="EMBL" id="JBAWSY010000002">
    <property type="protein sequence ID" value="MEI4768712.1"/>
    <property type="molecule type" value="Genomic_DNA"/>
</dbReference>
<comment type="caution">
    <text evidence="1">The sequence shown here is derived from an EMBL/GenBank/DDBJ whole genome shotgun (WGS) entry which is preliminary data.</text>
</comment>
<organism evidence="1 2">
    <name type="scientific">Psychrobacillus mangrovi</name>
    <dbReference type="NCBI Taxonomy" id="3117745"/>
    <lineage>
        <taxon>Bacteria</taxon>
        <taxon>Bacillati</taxon>
        <taxon>Bacillota</taxon>
        <taxon>Bacilli</taxon>
        <taxon>Bacillales</taxon>
        <taxon>Bacillaceae</taxon>
        <taxon>Psychrobacillus</taxon>
    </lineage>
</organism>
<dbReference type="RefSeq" id="WP_336496267.1">
    <property type="nucleotide sequence ID" value="NZ_JBAWSY010000002.1"/>
</dbReference>
<gene>
    <name evidence="1" type="ORF">WAX74_03445</name>
</gene>
<keyword evidence="2" id="KW-1185">Reference proteome</keyword>
<proteinExistence type="predicted"/>
<sequence length="69" mass="8128">MWKIILDWTISRTVICPRYRPEFVAYPTTVGEVTDASTNIRAVLPVRQQLAERLQIQWLHLVDLQNLHL</sequence>